<name>A0A1C5AC02_9ACTN</name>
<gene>
    <name evidence="1" type="ORF">GA0070563_112124</name>
</gene>
<dbReference type="Proteomes" id="UP000183585">
    <property type="component" value="Unassembled WGS sequence"/>
</dbReference>
<dbReference type="RefSeq" id="WP_074476913.1">
    <property type="nucleotide sequence ID" value="NZ_FMCT01000012.1"/>
</dbReference>
<evidence type="ECO:0000313" key="2">
    <source>
        <dbReference type="Proteomes" id="UP000183585"/>
    </source>
</evidence>
<dbReference type="EMBL" id="FMCT01000012">
    <property type="protein sequence ID" value="SCF42747.1"/>
    <property type="molecule type" value="Genomic_DNA"/>
</dbReference>
<accession>A0A1C5AC02</accession>
<protein>
    <submittedName>
        <fullName evidence="1">Uncharacterized protein</fullName>
    </submittedName>
</protein>
<reference evidence="2" key="1">
    <citation type="submission" date="2016-06" db="EMBL/GenBank/DDBJ databases">
        <authorList>
            <person name="Varghese N."/>
            <person name="Submissions Spin"/>
        </authorList>
    </citation>
    <scope>NUCLEOTIDE SEQUENCE [LARGE SCALE GENOMIC DNA]</scope>
    <source>
        <strain evidence="2">DSM 43168</strain>
    </source>
</reference>
<proteinExistence type="predicted"/>
<evidence type="ECO:0000313" key="1">
    <source>
        <dbReference type="EMBL" id="SCF42747.1"/>
    </source>
</evidence>
<organism evidence="1 2">
    <name type="scientific">Micromonospora carbonacea</name>
    <dbReference type="NCBI Taxonomy" id="47853"/>
    <lineage>
        <taxon>Bacteria</taxon>
        <taxon>Bacillati</taxon>
        <taxon>Actinomycetota</taxon>
        <taxon>Actinomycetes</taxon>
        <taxon>Micromonosporales</taxon>
        <taxon>Micromonosporaceae</taxon>
        <taxon>Micromonospora</taxon>
    </lineage>
</organism>
<sequence>MAIVASDIVFKLSTTSGSAGNTTAGVVGASLGKYVSTTTVADGSTNGLFPNITGAENAASQVDYACVFVHNTHGSLTLQAAKVYVSAEVSGGASVAIGVDPTAVSAVGSSSAQAVTIANDTTAPAGVTFSTPTTSGAALSLGDIGPGQVKAFWVRRTAANTAPLAADGATFAWLGDTL</sequence>
<keyword evidence="2" id="KW-1185">Reference proteome</keyword>
<dbReference type="AlphaFoldDB" id="A0A1C5AC02"/>